<reference evidence="2 3" key="1">
    <citation type="submission" date="2021-01" db="EMBL/GenBank/DDBJ databases">
        <title>Draft genome sequence of Micromonospora sp. strain STR1_7.</title>
        <authorList>
            <person name="Karlyshev A."/>
            <person name="Jawad R."/>
        </authorList>
    </citation>
    <scope>NUCLEOTIDE SEQUENCE [LARGE SCALE GENOMIC DNA]</scope>
    <source>
        <strain evidence="2 3">STR1-7</strain>
    </source>
</reference>
<feature type="region of interest" description="Disordered" evidence="1">
    <location>
        <begin position="47"/>
        <end position="158"/>
    </location>
</feature>
<feature type="compositionally biased region" description="Polar residues" evidence="1">
    <location>
        <begin position="73"/>
        <end position="84"/>
    </location>
</feature>
<evidence type="ECO:0000313" key="3">
    <source>
        <dbReference type="Proteomes" id="UP000601027"/>
    </source>
</evidence>
<sequence>GCLLPRPAGGYAFAAPALRQVAAERLPRALRVVFTRRAANAPRLGAVFATPTPTRPADSTDPAPLRRRIPTPTMATGATAQTPEINRPPGSRRLRTVASAGDVPPSGAATASVSANNVGGRWLSGGSRTPTRAVPGQSAGQRALTGADAPPGGLRAVA</sequence>
<comment type="caution">
    <text evidence="2">The sequence shown here is derived from an EMBL/GenBank/DDBJ whole genome shotgun (WGS) entry which is preliminary data.</text>
</comment>
<keyword evidence="3" id="KW-1185">Reference proteome</keyword>
<dbReference type="EMBL" id="JAEVHM010000362">
    <property type="protein sequence ID" value="MBM0235794.1"/>
    <property type="molecule type" value="Genomic_DNA"/>
</dbReference>
<accession>A0ABS1Y2Z8</accession>
<dbReference type="Proteomes" id="UP000601027">
    <property type="component" value="Unassembled WGS sequence"/>
</dbReference>
<feature type="non-terminal residue" evidence="2">
    <location>
        <position position="1"/>
    </location>
</feature>
<evidence type="ECO:0000256" key="1">
    <source>
        <dbReference type="SAM" id="MobiDB-lite"/>
    </source>
</evidence>
<evidence type="ECO:0000313" key="2">
    <source>
        <dbReference type="EMBL" id="MBM0235794.1"/>
    </source>
</evidence>
<protein>
    <submittedName>
        <fullName evidence="2">Uncharacterized protein</fullName>
    </submittedName>
</protein>
<organism evidence="2 3">
    <name type="scientific">Micromonospora parastrephiae</name>
    <dbReference type="NCBI Taxonomy" id="2806101"/>
    <lineage>
        <taxon>Bacteria</taxon>
        <taxon>Bacillati</taxon>
        <taxon>Actinomycetota</taxon>
        <taxon>Actinomycetes</taxon>
        <taxon>Micromonosporales</taxon>
        <taxon>Micromonosporaceae</taxon>
        <taxon>Micromonospora</taxon>
    </lineage>
</organism>
<name>A0ABS1Y2Z8_9ACTN</name>
<gene>
    <name evidence="2" type="ORF">JNW91_30975</name>
</gene>
<proteinExistence type="predicted"/>